<name>A0A9P6MZ03_9FUNG</name>
<proteinExistence type="predicted"/>
<sequence>MDIEQADFMDVEEETRSSFINPSSQIETQFQDVANSSSSLLRKGKQKKDDVGIQKGTRETVASENEHNQDWEWVEETEYIILDFGGANADAKDMEKMSCSGYSLIGLDTPSPYFKAGAHAYKGFWDENAITEDLIFEMKAREETEEGMDDSDDENNPDSLDLTAIVTKRVIFEPVELVPIPTPGEKPQEKANTATNLAVQADSPAIDNTTGKKDTRMSIWKAAYDAVGIQQTYRRRRKPKSTVPGKRKRSPVASVRKTDKSIQAEISAMSSSADQVAAIQTNTTHCSQNQFLVDLRALTYFKDLKIILIIANASVSVLLLASSTARQDATKPVKGFQESLDNHSNLIVANRWGPDRW</sequence>
<feature type="compositionally biased region" description="Basic and acidic residues" evidence="1">
    <location>
        <begin position="47"/>
        <end position="56"/>
    </location>
</feature>
<feature type="compositionally biased region" description="Basic residues" evidence="1">
    <location>
        <begin position="233"/>
        <end position="250"/>
    </location>
</feature>
<keyword evidence="4" id="KW-1185">Reference proteome</keyword>
<dbReference type="Pfam" id="PF10419">
    <property type="entry name" value="TFIIIC_sub6"/>
    <property type="match status" value="1"/>
</dbReference>
<feature type="domain" description="Transcription factor TFIIIC triple barrel" evidence="2">
    <location>
        <begin position="75"/>
        <end position="177"/>
    </location>
</feature>
<dbReference type="EMBL" id="JAAAID010000408">
    <property type="protein sequence ID" value="KAG0017870.1"/>
    <property type="molecule type" value="Genomic_DNA"/>
</dbReference>
<reference evidence="3" key="1">
    <citation type="journal article" date="2020" name="Fungal Divers.">
        <title>Resolving the Mortierellaceae phylogeny through synthesis of multi-gene phylogenetics and phylogenomics.</title>
        <authorList>
            <person name="Vandepol N."/>
            <person name="Liber J."/>
            <person name="Desiro A."/>
            <person name="Na H."/>
            <person name="Kennedy M."/>
            <person name="Barry K."/>
            <person name="Grigoriev I.V."/>
            <person name="Miller A.N."/>
            <person name="O'Donnell K."/>
            <person name="Stajich J.E."/>
            <person name="Bonito G."/>
        </authorList>
    </citation>
    <scope>NUCLEOTIDE SEQUENCE</scope>
    <source>
        <strain evidence="3">NRRL 2769</strain>
    </source>
</reference>
<feature type="region of interest" description="Disordered" evidence="1">
    <location>
        <begin position="36"/>
        <end position="56"/>
    </location>
</feature>
<evidence type="ECO:0000256" key="1">
    <source>
        <dbReference type="SAM" id="MobiDB-lite"/>
    </source>
</evidence>
<dbReference type="Proteomes" id="UP000703661">
    <property type="component" value="Unassembled WGS sequence"/>
</dbReference>
<feature type="region of interest" description="Disordered" evidence="1">
    <location>
        <begin position="233"/>
        <end position="257"/>
    </location>
</feature>
<evidence type="ECO:0000313" key="4">
    <source>
        <dbReference type="Proteomes" id="UP000703661"/>
    </source>
</evidence>
<dbReference type="Gene3D" id="2.60.40.4370">
    <property type="match status" value="1"/>
</dbReference>
<protein>
    <recommendedName>
        <fullName evidence="2">Transcription factor TFIIIC triple barrel domain-containing protein</fullName>
    </recommendedName>
</protein>
<dbReference type="InterPro" id="IPR019481">
    <property type="entry name" value="TFIIIC_triple_barrel"/>
</dbReference>
<dbReference type="AlphaFoldDB" id="A0A9P6MZ03"/>
<accession>A0A9P6MZ03</accession>
<evidence type="ECO:0000259" key="2">
    <source>
        <dbReference type="Pfam" id="PF10419"/>
    </source>
</evidence>
<organism evidence="3 4">
    <name type="scientific">Entomortierella chlamydospora</name>
    <dbReference type="NCBI Taxonomy" id="101097"/>
    <lineage>
        <taxon>Eukaryota</taxon>
        <taxon>Fungi</taxon>
        <taxon>Fungi incertae sedis</taxon>
        <taxon>Mucoromycota</taxon>
        <taxon>Mortierellomycotina</taxon>
        <taxon>Mortierellomycetes</taxon>
        <taxon>Mortierellales</taxon>
        <taxon>Mortierellaceae</taxon>
        <taxon>Entomortierella</taxon>
    </lineage>
</organism>
<comment type="caution">
    <text evidence="3">The sequence shown here is derived from an EMBL/GenBank/DDBJ whole genome shotgun (WGS) entry which is preliminary data.</text>
</comment>
<feature type="non-terminal residue" evidence="3">
    <location>
        <position position="1"/>
    </location>
</feature>
<gene>
    <name evidence="3" type="ORF">BGZ80_007816</name>
</gene>
<evidence type="ECO:0000313" key="3">
    <source>
        <dbReference type="EMBL" id="KAG0017870.1"/>
    </source>
</evidence>